<evidence type="ECO:0000313" key="1">
    <source>
        <dbReference type="EMBL" id="KAB7503882.1"/>
    </source>
</evidence>
<dbReference type="GO" id="GO:0017171">
    <property type="term" value="F:serine hydrolase activity"/>
    <property type="evidence" value="ECO:0007669"/>
    <property type="project" value="TreeGrafter"/>
</dbReference>
<evidence type="ECO:0000313" key="2">
    <source>
        <dbReference type="Proteomes" id="UP000326759"/>
    </source>
</evidence>
<dbReference type="InterPro" id="IPR029058">
    <property type="entry name" value="AB_hydrolase_fold"/>
</dbReference>
<dbReference type="PANTHER" id="PTHR20908">
    <property type="entry name" value="LD15586P"/>
    <property type="match status" value="1"/>
</dbReference>
<dbReference type="EMBL" id="SEYY01004257">
    <property type="protein sequence ID" value="KAB7503882.1"/>
    <property type="molecule type" value="Genomic_DNA"/>
</dbReference>
<dbReference type="OrthoDB" id="77878at2759"/>
<sequence length="335" mass="39325">MLRRSFTLCTHHTKLYINTIQKCSVHIHSFTRNMQLISNDKVSEINGLEVLDPRVNSRPLTLLYTWMLAKDKHVIKYSKFYLDRGIEVLRVRLSLFDLLRPTKGSQVVAEQMLQFLHANPNFGPLTVHGFSAGGYLFCESMVKVVDNMDLHGPLLKRFVGQIWDSVGDIYQIPYGLPRAVTSNEVLQRSMEKYLRWYMNFNYETATRHYERSSDMMHENTLNVPGLFIFSKVDTSFRRVCQYASGSQMGGKWKNYLIFQEKCLLVVLCTTFQRHWELMIFYRNVYQFLMVYTKCFADSPHVSHYLKYKREYEDELTAFLEKVGMLSSSKDRAVLS</sequence>
<dbReference type="PANTHER" id="PTHR20908:SF1">
    <property type="entry name" value="LD15586P"/>
    <property type="match status" value="1"/>
</dbReference>
<dbReference type="InterPro" id="IPR008547">
    <property type="entry name" value="DUF829_TMEM53"/>
</dbReference>
<dbReference type="Proteomes" id="UP000326759">
    <property type="component" value="Unassembled WGS sequence"/>
</dbReference>
<gene>
    <name evidence="1" type="ORF">Anas_05916</name>
</gene>
<dbReference type="Pfam" id="PF05705">
    <property type="entry name" value="DUF829"/>
    <property type="match status" value="1"/>
</dbReference>
<reference evidence="1 2" key="1">
    <citation type="journal article" date="2019" name="PLoS Biol.">
        <title>Sex chromosomes control vertical transmission of feminizing Wolbachia symbionts in an isopod.</title>
        <authorList>
            <person name="Becking T."/>
            <person name="Chebbi M.A."/>
            <person name="Giraud I."/>
            <person name="Moumen B."/>
            <person name="Laverre T."/>
            <person name="Caubet Y."/>
            <person name="Peccoud J."/>
            <person name="Gilbert C."/>
            <person name="Cordaux R."/>
        </authorList>
    </citation>
    <scope>NUCLEOTIDE SEQUENCE [LARGE SCALE GENOMIC DNA]</scope>
    <source>
        <strain evidence="1">ANa2</strain>
        <tissue evidence="1">Whole body excluding digestive tract and cuticle</tissue>
    </source>
</reference>
<evidence type="ECO:0008006" key="3">
    <source>
        <dbReference type="Google" id="ProtNLM"/>
    </source>
</evidence>
<dbReference type="AlphaFoldDB" id="A0A5N5TBK9"/>
<organism evidence="1 2">
    <name type="scientific">Armadillidium nasatum</name>
    <dbReference type="NCBI Taxonomy" id="96803"/>
    <lineage>
        <taxon>Eukaryota</taxon>
        <taxon>Metazoa</taxon>
        <taxon>Ecdysozoa</taxon>
        <taxon>Arthropoda</taxon>
        <taxon>Crustacea</taxon>
        <taxon>Multicrustacea</taxon>
        <taxon>Malacostraca</taxon>
        <taxon>Eumalacostraca</taxon>
        <taxon>Peracarida</taxon>
        <taxon>Isopoda</taxon>
        <taxon>Oniscidea</taxon>
        <taxon>Crinocheta</taxon>
        <taxon>Armadillidiidae</taxon>
        <taxon>Armadillidium</taxon>
    </lineage>
</organism>
<proteinExistence type="predicted"/>
<dbReference type="SUPFAM" id="SSF53474">
    <property type="entry name" value="alpha/beta-Hydrolases"/>
    <property type="match status" value="1"/>
</dbReference>
<comment type="caution">
    <text evidence="1">The sequence shown here is derived from an EMBL/GenBank/DDBJ whole genome shotgun (WGS) entry which is preliminary data.</text>
</comment>
<protein>
    <recommendedName>
        <fullName evidence="3">Transmembrane protein 53</fullName>
    </recommendedName>
</protein>
<name>A0A5N5TBK9_9CRUS</name>
<accession>A0A5N5TBK9</accession>
<keyword evidence="2" id="KW-1185">Reference proteome</keyword>